<dbReference type="KEGG" id="tpol:Mal48_40050"/>
<keyword evidence="3" id="KW-1185">Reference proteome</keyword>
<accession>A0A517QSY2</accession>
<dbReference type="EMBL" id="CP036267">
    <property type="protein sequence ID" value="QDT34733.1"/>
    <property type="molecule type" value="Genomic_DNA"/>
</dbReference>
<feature type="chain" id="PRO_5022152074" evidence="1">
    <location>
        <begin position="23"/>
        <end position="198"/>
    </location>
</feature>
<reference evidence="2 3" key="1">
    <citation type="submission" date="2019-02" db="EMBL/GenBank/DDBJ databases">
        <title>Deep-cultivation of Planctomycetes and their phenomic and genomic characterization uncovers novel biology.</title>
        <authorList>
            <person name="Wiegand S."/>
            <person name="Jogler M."/>
            <person name="Boedeker C."/>
            <person name="Pinto D."/>
            <person name="Vollmers J."/>
            <person name="Rivas-Marin E."/>
            <person name="Kohn T."/>
            <person name="Peeters S.H."/>
            <person name="Heuer A."/>
            <person name="Rast P."/>
            <person name="Oberbeckmann S."/>
            <person name="Bunk B."/>
            <person name="Jeske O."/>
            <person name="Meyerdierks A."/>
            <person name="Storesund J.E."/>
            <person name="Kallscheuer N."/>
            <person name="Luecker S."/>
            <person name="Lage O.M."/>
            <person name="Pohl T."/>
            <person name="Merkel B.J."/>
            <person name="Hornburger P."/>
            <person name="Mueller R.-W."/>
            <person name="Bruemmer F."/>
            <person name="Labrenz M."/>
            <person name="Spormann A.M."/>
            <person name="Op den Camp H."/>
            <person name="Overmann J."/>
            <person name="Amann R."/>
            <person name="Jetten M.S.M."/>
            <person name="Mascher T."/>
            <person name="Medema M.H."/>
            <person name="Devos D.P."/>
            <person name="Kaster A.-K."/>
            <person name="Ovreas L."/>
            <person name="Rohde M."/>
            <person name="Galperin M.Y."/>
            <person name="Jogler C."/>
        </authorList>
    </citation>
    <scope>NUCLEOTIDE SEQUENCE [LARGE SCALE GENOMIC DNA]</scope>
    <source>
        <strain evidence="2 3">Mal48</strain>
    </source>
</reference>
<gene>
    <name evidence="2" type="ORF">Mal48_40050</name>
</gene>
<evidence type="ECO:0000256" key="1">
    <source>
        <dbReference type="SAM" id="SignalP"/>
    </source>
</evidence>
<dbReference type="RefSeq" id="WP_145203141.1">
    <property type="nucleotide sequence ID" value="NZ_CP036267.1"/>
</dbReference>
<dbReference type="Proteomes" id="UP000315724">
    <property type="component" value="Chromosome"/>
</dbReference>
<evidence type="ECO:0000313" key="3">
    <source>
        <dbReference type="Proteomes" id="UP000315724"/>
    </source>
</evidence>
<evidence type="ECO:0000313" key="2">
    <source>
        <dbReference type="EMBL" id="QDT34733.1"/>
    </source>
</evidence>
<keyword evidence="1" id="KW-0732">Signal</keyword>
<protein>
    <submittedName>
        <fullName evidence="2">Uncharacterized protein</fullName>
    </submittedName>
</protein>
<organism evidence="2 3">
    <name type="scientific">Thalassoglobus polymorphus</name>
    <dbReference type="NCBI Taxonomy" id="2527994"/>
    <lineage>
        <taxon>Bacteria</taxon>
        <taxon>Pseudomonadati</taxon>
        <taxon>Planctomycetota</taxon>
        <taxon>Planctomycetia</taxon>
        <taxon>Planctomycetales</taxon>
        <taxon>Planctomycetaceae</taxon>
        <taxon>Thalassoglobus</taxon>
    </lineage>
</organism>
<proteinExistence type="predicted"/>
<sequence precursor="true">MYRFSSLAASCLVFALFLSVETQEVDAGGWCFSSSARYSSGYFHDYYNYGARYSHRPYGSYYGYRGVTPYTGYSYNYRSYYGGWSDYRPYAYQQSFYTNPISVQYVGYAPAYAGTGCSTCGTSGPVVTDSCSTCAPTACAPTCCSTTVAYQPGCFSHKTHKACGVRSCGLLGPLCPFKRHSCGFGTCGSYGYGRYYGW</sequence>
<dbReference type="AlphaFoldDB" id="A0A517QSY2"/>
<name>A0A517QSY2_9PLAN</name>
<feature type="signal peptide" evidence="1">
    <location>
        <begin position="1"/>
        <end position="22"/>
    </location>
</feature>